<sequence length="511" mass="55892">MRPNILLITADQWRGDCLGAVGHPTVRTPNLDRFAETATVFERHYATTAPCSPARASLYTGLYQMNHRVIWNGAPLDDRFDNIAKAGCRAGYVPTLFGYTDTAPDPRVHDPHDPALQTYEGVLPGFTLGQALPEDGAPWKAWLASRGYDLQQLETIHNVAPQHGHKVSLEPTVYGANETETAFLANAFLEWLGRQASDTPWFAHLSFISPHPPLTQPAPYHAFYDPAAGPPFRGPGTLEAAAGLHPLSRAILEHRKLSSHFPGGEGLVKDLHPLDFMRLRALYYGAISEVDAQLGRLFAALDAGGMSADTVVIFTSDHAEMMGDYHMVGKGGIFEESYHIPLIIRMPGGVTGNRVHAFTSAADIFPTLLDIWGLAPDHVPDGCSLKSYLSGQTPVRWRQSALWEYDFRNLEVQPQNLTPGAEPRDKSVMCHRSEDHLYIHSPALPDALFGYAPDGSLTPIDTASGAGMAQLSKARGELLAERVRLADNTLAQKLVWDHAASRMASSPACRD</sequence>
<evidence type="ECO:0000259" key="3">
    <source>
        <dbReference type="Pfam" id="PF00884"/>
    </source>
</evidence>
<keyword evidence="1" id="KW-0479">Metal-binding</keyword>
<dbReference type="Proteomes" id="UP000605148">
    <property type="component" value="Unassembled WGS sequence"/>
</dbReference>
<name>A0A916X1G7_9HYPH</name>
<keyword evidence="2" id="KW-0378">Hydrolase</keyword>
<reference evidence="4" key="2">
    <citation type="submission" date="2020-09" db="EMBL/GenBank/DDBJ databases">
        <authorList>
            <person name="Sun Q."/>
            <person name="Zhou Y."/>
        </authorList>
    </citation>
    <scope>NUCLEOTIDE SEQUENCE</scope>
    <source>
        <strain evidence="4">CGMCC 1.12426</strain>
    </source>
</reference>
<organism evidence="4 5">
    <name type="scientific">Roseibium aquae</name>
    <dbReference type="NCBI Taxonomy" id="1323746"/>
    <lineage>
        <taxon>Bacteria</taxon>
        <taxon>Pseudomonadati</taxon>
        <taxon>Pseudomonadota</taxon>
        <taxon>Alphaproteobacteria</taxon>
        <taxon>Hyphomicrobiales</taxon>
        <taxon>Stappiaceae</taxon>
        <taxon>Roseibium</taxon>
    </lineage>
</organism>
<dbReference type="GO" id="GO:0046872">
    <property type="term" value="F:metal ion binding"/>
    <property type="evidence" value="ECO:0007669"/>
    <property type="project" value="UniProtKB-KW"/>
</dbReference>
<dbReference type="InterPro" id="IPR017850">
    <property type="entry name" value="Alkaline_phosphatase_core_sf"/>
</dbReference>
<dbReference type="SUPFAM" id="SSF53649">
    <property type="entry name" value="Alkaline phosphatase-like"/>
    <property type="match status" value="1"/>
</dbReference>
<evidence type="ECO:0000256" key="1">
    <source>
        <dbReference type="ARBA" id="ARBA00022723"/>
    </source>
</evidence>
<dbReference type="RefSeq" id="WP_150496015.1">
    <property type="nucleotide sequence ID" value="NZ_BMFA01000005.1"/>
</dbReference>
<dbReference type="OrthoDB" id="9795675at2"/>
<dbReference type="Pfam" id="PF00884">
    <property type="entry name" value="Sulfatase"/>
    <property type="match status" value="1"/>
</dbReference>
<accession>A0A916X1G7</accession>
<gene>
    <name evidence="4" type="ORF">GCM10011316_18890</name>
</gene>
<dbReference type="AlphaFoldDB" id="A0A916X1G7"/>
<dbReference type="EMBL" id="BMFA01000005">
    <property type="protein sequence ID" value="GGB46975.1"/>
    <property type="molecule type" value="Genomic_DNA"/>
</dbReference>
<evidence type="ECO:0000313" key="4">
    <source>
        <dbReference type="EMBL" id="GGB46975.1"/>
    </source>
</evidence>
<dbReference type="Gene3D" id="3.40.720.10">
    <property type="entry name" value="Alkaline Phosphatase, subunit A"/>
    <property type="match status" value="1"/>
</dbReference>
<feature type="domain" description="Sulfatase N-terminal" evidence="3">
    <location>
        <begin position="3"/>
        <end position="373"/>
    </location>
</feature>
<proteinExistence type="predicted"/>
<keyword evidence="5" id="KW-1185">Reference proteome</keyword>
<comment type="caution">
    <text evidence="4">The sequence shown here is derived from an EMBL/GenBank/DDBJ whole genome shotgun (WGS) entry which is preliminary data.</text>
</comment>
<reference evidence="4" key="1">
    <citation type="journal article" date="2014" name="Int. J. Syst. Evol. Microbiol.">
        <title>Complete genome sequence of Corynebacterium casei LMG S-19264T (=DSM 44701T), isolated from a smear-ripened cheese.</title>
        <authorList>
            <consortium name="US DOE Joint Genome Institute (JGI-PGF)"/>
            <person name="Walter F."/>
            <person name="Albersmeier A."/>
            <person name="Kalinowski J."/>
            <person name="Ruckert C."/>
        </authorList>
    </citation>
    <scope>NUCLEOTIDE SEQUENCE</scope>
    <source>
        <strain evidence="4">CGMCC 1.12426</strain>
    </source>
</reference>
<dbReference type="GO" id="GO:0008484">
    <property type="term" value="F:sulfuric ester hydrolase activity"/>
    <property type="evidence" value="ECO:0007669"/>
    <property type="project" value="TreeGrafter"/>
</dbReference>
<dbReference type="InterPro" id="IPR000917">
    <property type="entry name" value="Sulfatase_N"/>
</dbReference>
<evidence type="ECO:0000313" key="5">
    <source>
        <dbReference type="Proteomes" id="UP000605148"/>
    </source>
</evidence>
<dbReference type="GO" id="GO:0005737">
    <property type="term" value="C:cytoplasm"/>
    <property type="evidence" value="ECO:0007669"/>
    <property type="project" value="TreeGrafter"/>
</dbReference>
<dbReference type="PANTHER" id="PTHR45953:SF1">
    <property type="entry name" value="IDURONATE 2-SULFATASE"/>
    <property type="match status" value="1"/>
</dbReference>
<protein>
    <submittedName>
        <fullName evidence="4">Sulfatase</fullName>
    </submittedName>
</protein>
<evidence type="ECO:0000256" key="2">
    <source>
        <dbReference type="ARBA" id="ARBA00022801"/>
    </source>
</evidence>
<dbReference type="PANTHER" id="PTHR45953">
    <property type="entry name" value="IDURONATE 2-SULFATASE"/>
    <property type="match status" value="1"/>
</dbReference>